<comment type="caution">
    <text evidence="3">The sequence shown here is derived from an EMBL/GenBank/DDBJ whole genome shotgun (WGS) entry which is preliminary data.</text>
</comment>
<dbReference type="Proteomes" id="UP001445076">
    <property type="component" value="Unassembled WGS sequence"/>
</dbReference>
<evidence type="ECO:0000313" key="3">
    <source>
        <dbReference type="EMBL" id="KAK8724167.1"/>
    </source>
</evidence>
<name>A0AAW0W4L8_CHEQU</name>
<keyword evidence="2" id="KW-0812">Transmembrane</keyword>
<gene>
    <name evidence="3" type="ORF">OTU49_011252</name>
</gene>
<sequence>NGQRLNSGRRTIFFICVSNYSSSSSSFLLLLFFFFFFFFFLFFFFVFDTSASGQTHRKYNRRRHCHEIYLSSYSPFSPSSSPLSPSSLPSSSDTDMRYTVIYNIQESFLFSLIKLLLQQKCSYSQRKEMKEGSIVD</sequence>
<accession>A0AAW0W4L8</accession>
<organism evidence="3 4">
    <name type="scientific">Cherax quadricarinatus</name>
    <name type="common">Australian red claw crayfish</name>
    <dbReference type="NCBI Taxonomy" id="27406"/>
    <lineage>
        <taxon>Eukaryota</taxon>
        <taxon>Metazoa</taxon>
        <taxon>Ecdysozoa</taxon>
        <taxon>Arthropoda</taxon>
        <taxon>Crustacea</taxon>
        <taxon>Multicrustacea</taxon>
        <taxon>Malacostraca</taxon>
        <taxon>Eumalacostraca</taxon>
        <taxon>Eucarida</taxon>
        <taxon>Decapoda</taxon>
        <taxon>Pleocyemata</taxon>
        <taxon>Astacidea</taxon>
        <taxon>Parastacoidea</taxon>
        <taxon>Parastacidae</taxon>
        <taxon>Cherax</taxon>
    </lineage>
</organism>
<evidence type="ECO:0000256" key="1">
    <source>
        <dbReference type="SAM" id="MobiDB-lite"/>
    </source>
</evidence>
<feature type="non-terminal residue" evidence="3">
    <location>
        <position position="136"/>
    </location>
</feature>
<reference evidence="3 4" key="1">
    <citation type="journal article" date="2024" name="BMC Genomics">
        <title>Genome assembly of redclaw crayfish (Cherax quadricarinatus) provides insights into its immune adaptation and hypoxia tolerance.</title>
        <authorList>
            <person name="Liu Z."/>
            <person name="Zheng J."/>
            <person name="Li H."/>
            <person name="Fang K."/>
            <person name="Wang S."/>
            <person name="He J."/>
            <person name="Zhou D."/>
            <person name="Weng S."/>
            <person name="Chi M."/>
            <person name="Gu Z."/>
            <person name="He J."/>
            <person name="Li F."/>
            <person name="Wang M."/>
        </authorList>
    </citation>
    <scope>NUCLEOTIDE SEQUENCE [LARGE SCALE GENOMIC DNA]</scope>
    <source>
        <strain evidence="3">ZL_2023a</strain>
    </source>
</reference>
<dbReference type="AlphaFoldDB" id="A0AAW0W4L8"/>
<dbReference type="EMBL" id="JARKIK010000086">
    <property type="protein sequence ID" value="KAK8724167.1"/>
    <property type="molecule type" value="Genomic_DNA"/>
</dbReference>
<feature type="region of interest" description="Disordered" evidence="1">
    <location>
        <begin position="74"/>
        <end position="93"/>
    </location>
</feature>
<keyword evidence="4" id="KW-1185">Reference proteome</keyword>
<feature type="transmembrane region" description="Helical" evidence="2">
    <location>
        <begin position="27"/>
        <end position="47"/>
    </location>
</feature>
<keyword evidence="2" id="KW-1133">Transmembrane helix</keyword>
<feature type="compositionally biased region" description="Low complexity" evidence="1">
    <location>
        <begin position="74"/>
        <end position="92"/>
    </location>
</feature>
<keyword evidence="2" id="KW-0472">Membrane</keyword>
<evidence type="ECO:0000256" key="2">
    <source>
        <dbReference type="SAM" id="Phobius"/>
    </source>
</evidence>
<proteinExistence type="predicted"/>
<protein>
    <submittedName>
        <fullName evidence="3">Uncharacterized protein</fullName>
    </submittedName>
</protein>
<evidence type="ECO:0000313" key="4">
    <source>
        <dbReference type="Proteomes" id="UP001445076"/>
    </source>
</evidence>
<feature type="non-terminal residue" evidence="3">
    <location>
        <position position="1"/>
    </location>
</feature>